<dbReference type="Proteomes" id="UP000634136">
    <property type="component" value="Unassembled WGS sequence"/>
</dbReference>
<organism evidence="2 3">
    <name type="scientific">Senna tora</name>
    <dbReference type="NCBI Taxonomy" id="362788"/>
    <lineage>
        <taxon>Eukaryota</taxon>
        <taxon>Viridiplantae</taxon>
        <taxon>Streptophyta</taxon>
        <taxon>Embryophyta</taxon>
        <taxon>Tracheophyta</taxon>
        <taxon>Spermatophyta</taxon>
        <taxon>Magnoliopsida</taxon>
        <taxon>eudicotyledons</taxon>
        <taxon>Gunneridae</taxon>
        <taxon>Pentapetalae</taxon>
        <taxon>rosids</taxon>
        <taxon>fabids</taxon>
        <taxon>Fabales</taxon>
        <taxon>Fabaceae</taxon>
        <taxon>Caesalpinioideae</taxon>
        <taxon>Cassia clade</taxon>
        <taxon>Senna</taxon>
    </lineage>
</organism>
<feature type="region of interest" description="Disordered" evidence="1">
    <location>
        <begin position="1"/>
        <end position="20"/>
    </location>
</feature>
<dbReference type="AlphaFoldDB" id="A0A834X717"/>
<dbReference type="EMBL" id="JAAIUW010000003">
    <property type="protein sequence ID" value="KAF7838633.1"/>
    <property type="molecule type" value="Genomic_DNA"/>
</dbReference>
<evidence type="ECO:0000256" key="1">
    <source>
        <dbReference type="SAM" id="MobiDB-lite"/>
    </source>
</evidence>
<evidence type="ECO:0000313" key="2">
    <source>
        <dbReference type="EMBL" id="KAF7838633.1"/>
    </source>
</evidence>
<evidence type="ECO:0000313" key="3">
    <source>
        <dbReference type="Proteomes" id="UP000634136"/>
    </source>
</evidence>
<proteinExistence type="predicted"/>
<protein>
    <submittedName>
        <fullName evidence="2">Uncharacterized protein</fullName>
    </submittedName>
</protein>
<name>A0A834X717_9FABA</name>
<accession>A0A834X717</accession>
<reference evidence="2" key="1">
    <citation type="submission" date="2020-09" db="EMBL/GenBank/DDBJ databases">
        <title>Genome-Enabled Discovery of Anthraquinone Biosynthesis in Senna tora.</title>
        <authorList>
            <person name="Kang S.-H."/>
            <person name="Pandey R.P."/>
            <person name="Lee C.-M."/>
            <person name="Sim J.-S."/>
            <person name="Jeong J.-T."/>
            <person name="Choi B.-S."/>
            <person name="Jung M."/>
            <person name="Ginzburg D."/>
            <person name="Zhao K."/>
            <person name="Won S.Y."/>
            <person name="Oh T.-J."/>
            <person name="Yu Y."/>
            <person name="Kim N.-H."/>
            <person name="Lee O.R."/>
            <person name="Lee T.-H."/>
            <person name="Bashyal P."/>
            <person name="Kim T.-S."/>
            <person name="Lee W.-H."/>
            <person name="Kawkins C."/>
            <person name="Kim C.-K."/>
            <person name="Kim J.S."/>
            <person name="Ahn B.O."/>
            <person name="Rhee S.Y."/>
            <person name="Sohng J.K."/>
        </authorList>
    </citation>
    <scope>NUCLEOTIDE SEQUENCE</scope>
    <source>
        <tissue evidence="2">Leaf</tissue>
    </source>
</reference>
<comment type="caution">
    <text evidence="2">The sequence shown here is derived from an EMBL/GenBank/DDBJ whole genome shotgun (WGS) entry which is preliminary data.</text>
</comment>
<gene>
    <name evidence="2" type="ORF">G2W53_007115</name>
</gene>
<keyword evidence="3" id="KW-1185">Reference proteome</keyword>
<sequence>MGHGRPLFPPKSKYGEYDFA</sequence>